<evidence type="ECO:0000256" key="8">
    <source>
        <dbReference type="ARBA" id="ARBA00023004"/>
    </source>
</evidence>
<reference evidence="14 15" key="1">
    <citation type="submission" date="2022-07" db="EMBL/GenBank/DDBJ databases">
        <title>Genome-wide signatures of adaptation to extreme environments.</title>
        <authorList>
            <person name="Cho C.H."/>
            <person name="Yoon H.S."/>
        </authorList>
    </citation>
    <scope>NUCLEOTIDE SEQUENCE [LARGE SCALE GENOMIC DNA]</scope>
    <source>
        <strain evidence="14 15">DBV 063 E5</strain>
    </source>
</reference>
<dbReference type="InterPro" id="IPR036400">
    <property type="entry name" value="Cyt_B5-like_heme/steroid_sf"/>
</dbReference>
<evidence type="ECO:0000256" key="3">
    <source>
        <dbReference type="ARBA" id="ARBA00022617"/>
    </source>
</evidence>
<keyword evidence="15" id="KW-1185">Reference proteome</keyword>
<dbReference type="GO" id="GO:0016717">
    <property type="term" value="F:oxidoreductase activity, acting on paired donors, with oxidation of a pair of donors resulting in the reduction of molecular oxygen to two molecules of water"/>
    <property type="evidence" value="ECO:0007669"/>
    <property type="project" value="TreeGrafter"/>
</dbReference>
<dbReference type="PANTHER" id="PTHR19353:SF88">
    <property type="entry name" value="DELTA(5) FATTY ACID DESATURASE FAT-4"/>
    <property type="match status" value="1"/>
</dbReference>
<evidence type="ECO:0000313" key="15">
    <source>
        <dbReference type="Proteomes" id="UP001301350"/>
    </source>
</evidence>
<evidence type="ECO:0000313" key="14">
    <source>
        <dbReference type="EMBL" id="KAK4536496.1"/>
    </source>
</evidence>
<evidence type="ECO:0000256" key="9">
    <source>
        <dbReference type="ARBA" id="ARBA00023098"/>
    </source>
</evidence>
<keyword evidence="7" id="KW-0560">Oxidoreductase</keyword>
<dbReference type="InterPro" id="IPR005804">
    <property type="entry name" value="FA_desaturase_dom"/>
</dbReference>
<sequence>MITTRQQIAQRQQSAHHDGARADPRRITLRPHRQTTTVSATDPSCDENVSTHHSPGDPADRFITPSELAEHAGRESAWLSIKQQVYDVTEFVARHPGGDVLLAYAGGDATDPWTAFHSVSAYKHLPELFIGHLADTEGSAQAQAYRSDWMAMRAALRRQRAFVASWRFYVGRVLGILALFSLSCTLLYGMSYQRRYVYVMASSVCMALFLQQCGWLAHDFLHHQVFPQRWANDAAGLVVGNLCQGFSVTWWKRKHNHHHALPNVATDERIGGDPDIQTMPLLLWSEHLLESDLGFLRSAVAAAATASRWSAWLLRHQWWLYVPILCAARLSWLLQSIRFQLSSVHGDVRIPCAMRWLEPLSLAAHHVVVAILTRWICTLPGGSYGAAAVWLVSVQCLGGLLIGVVFTTGHNALHVLTPAERQRLDFVQLQCHTTRNTTSSWFWDWFCGGLNYQIEHHVWPQLPRHSLPLASQLLRRFCAKYGITYQTESFWAANRQVIRHLYQLSRLADQP</sequence>
<evidence type="ECO:0000256" key="5">
    <source>
        <dbReference type="ARBA" id="ARBA00022723"/>
    </source>
</evidence>
<feature type="compositionally biased region" description="Basic and acidic residues" evidence="11">
    <location>
        <begin position="15"/>
        <end position="26"/>
    </location>
</feature>
<dbReference type="PIRSF" id="PIRSF015921">
    <property type="entry name" value="FA_sphinglp_des"/>
    <property type="match status" value="1"/>
</dbReference>
<keyword evidence="10 12" id="KW-0472">Membrane</keyword>
<dbReference type="Gene3D" id="3.10.120.10">
    <property type="entry name" value="Cytochrome b5-like heme/steroid binding domain"/>
    <property type="match status" value="1"/>
</dbReference>
<dbReference type="AlphaFoldDB" id="A0AAV9IWG1"/>
<dbReference type="PROSITE" id="PS50255">
    <property type="entry name" value="CYTOCHROME_B5_2"/>
    <property type="match status" value="1"/>
</dbReference>
<dbReference type="InterPro" id="IPR018506">
    <property type="entry name" value="Cyt_B5_heme-BS"/>
</dbReference>
<evidence type="ECO:0000256" key="2">
    <source>
        <dbReference type="ARBA" id="ARBA00009295"/>
    </source>
</evidence>
<dbReference type="EMBL" id="JANCYW010000008">
    <property type="protein sequence ID" value="KAK4536496.1"/>
    <property type="molecule type" value="Genomic_DNA"/>
</dbReference>
<keyword evidence="4 12" id="KW-0812">Transmembrane</keyword>
<dbReference type="GO" id="GO:0016020">
    <property type="term" value="C:membrane"/>
    <property type="evidence" value="ECO:0007669"/>
    <property type="project" value="UniProtKB-SubCell"/>
</dbReference>
<feature type="compositionally biased region" description="Polar residues" evidence="11">
    <location>
        <begin position="34"/>
        <end position="53"/>
    </location>
</feature>
<evidence type="ECO:0000256" key="10">
    <source>
        <dbReference type="ARBA" id="ARBA00023136"/>
    </source>
</evidence>
<dbReference type="SUPFAM" id="SSF55856">
    <property type="entry name" value="Cytochrome b5-like heme/steroid binding domain"/>
    <property type="match status" value="1"/>
</dbReference>
<evidence type="ECO:0000259" key="13">
    <source>
        <dbReference type="PROSITE" id="PS50255"/>
    </source>
</evidence>
<evidence type="ECO:0000256" key="6">
    <source>
        <dbReference type="ARBA" id="ARBA00022989"/>
    </source>
</evidence>
<evidence type="ECO:0000256" key="11">
    <source>
        <dbReference type="SAM" id="MobiDB-lite"/>
    </source>
</evidence>
<dbReference type="GO" id="GO:0020037">
    <property type="term" value="F:heme binding"/>
    <property type="evidence" value="ECO:0007669"/>
    <property type="project" value="InterPro"/>
</dbReference>
<evidence type="ECO:0000256" key="12">
    <source>
        <dbReference type="SAM" id="Phobius"/>
    </source>
</evidence>
<keyword evidence="9" id="KW-0443">Lipid metabolism</keyword>
<feature type="domain" description="Cytochrome b5 heme-binding" evidence="13">
    <location>
        <begin position="60"/>
        <end position="134"/>
    </location>
</feature>
<dbReference type="CDD" id="cd03506">
    <property type="entry name" value="Delta6-FADS-like"/>
    <property type="match status" value="1"/>
</dbReference>
<feature type="compositionally biased region" description="Low complexity" evidence="11">
    <location>
        <begin position="1"/>
        <end position="13"/>
    </location>
</feature>
<gene>
    <name evidence="14" type="ORF">CDCA_CDCA08G2521</name>
</gene>
<dbReference type="Proteomes" id="UP001301350">
    <property type="component" value="Unassembled WGS sequence"/>
</dbReference>
<comment type="caution">
    <text evidence="14">The sequence shown here is derived from an EMBL/GenBank/DDBJ whole genome shotgun (WGS) entry which is preliminary data.</text>
</comment>
<organism evidence="14 15">
    <name type="scientific">Cyanidium caldarium</name>
    <name type="common">Red alga</name>
    <dbReference type="NCBI Taxonomy" id="2771"/>
    <lineage>
        <taxon>Eukaryota</taxon>
        <taxon>Rhodophyta</taxon>
        <taxon>Bangiophyceae</taxon>
        <taxon>Cyanidiales</taxon>
        <taxon>Cyanidiaceae</taxon>
        <taxon>Cyanidium</taxon>
    </lineage>
</organism>
<keyword evidence="8" id="KW-0408">Iron</keyword>
<dbReference type="GO" id="GO:0006629">
    <property type="term" value="P:lipid metabolic process"/>
    <property type="evidence" value="ECO:0007669"/>
    <property type="project" value="UniProtKB-KW"/>
</dbReference>
<name>A0AAV9IWG1_CYACA</name>
<accession>A0AAV9IWG1</accession>
<keyword evidence="6 12" id="KW-1133">Transmembrane helix</keyword>
<dbReference type="Pfam" id="PF00487">
    <property type="entry name" value="FA_desaturase"/>
    <property type="match status" value="1"/>
</dbReference>
<dbReference type="GO" id="GO:0046872">
    <property type="term" value="F:metal ion binding"/>
    <property type="evidence" value="ECO:0007669"/>
    <property type="project" value="UniProtKB-KW"/>
</dbReference>
<feature type="region of interest" description="Disordered" evidence="11">
    <location>
        <begin position="1"/>
        <end position="61"/>
    </location>
</feature>
<feature type="transmembrane region" description="Helical" evidence="12">
    <location>
        <begin position="166"/>
        <end position="189"/>
    </location>
</feature>
<keyword evidence="5" id="KW-0479">Metal-binding</keyword>
<dbReference type="Pfam" id="PF00173">
    <property type="entry name" value="Cyt-b5"/>
    <property type="match status" value="1"/>
</dbReference>
<dbReference type="PROSITE" id="PS00191">
    <property type="entry name" value="CYTOCHROME_B5_1"/>
    <property type="match status" value="1"/>
</dbReference>
<comment type="similarity">
    <text evidence="2">Belongs to the fatty acid desaturase type 1 family.</text>
</comment>
<comment type="subcellular location">
    <subcellularLocation>
        <location evidence="1">Membrane</location>
        <topology evidence="1">Multi-pass membrane protein</topology>
    </subcellularLocation>
</comment>
<evidence type="ECO:0000256" key="7">
    <source>
        <dbReference type="ARBA" id="ARBA00023002"/>
    </source>
</evidence>
<dbReference type="SMART" id="SM01117">
    <property type="entry name" value="Cyt-b5"/>
    <property type="match status" value="1"/>
</dbReference>
<dbReference type="PANTHER" id="PTHR19353">
    <property type="entry name" value="FATTY ACID DESATURASE 2"/>
    <property type="match status" value="1"/>
</dbReference>
<proteinExistence type="inferred from homology"/>
<protein>
    <recommendedName>
        <fullName evidence="13">Cytochrome b5 heme-binding domain-containing protein</fullName>
    </recommendedName>
</protein>
<dbReference type="InterPro" id="IPR012171">
    <property type="entry name" value="Fatty_acid_desaturase"/>
</dbReference>
<evidence type="ECO:0000256" key="1">
    <source>
        <dbReference type="ARBA" id="ARBA00004141"/>
    </source>
</evidence>
<keyword evidence="3" id="KW-0349">Heme</keyword>
<evidence type="ECO:0000256" key="4">
    <source>
        <dbReference type="ARBA" id="ARBA00022692"/>
    </source>
</evidence>
<dbReference type="InterPro" id="IPR001199">
    <property type="entry name" value="Cyt_B5-like_heme/steroid-bd"/>
</dbReference>